<dbReference type="GO" id="GO:0016887">
    <property type="term" value="F:ATP hydrolysis activity"/>
    <property type="evidence" value="ECO:0007669"/>
    <property type="project" value="InterPro"/>
</dbReference>
<dbReference type="GO" id="GO:0005524">
    <property type="term" value="F:ATP binding"/>
    <property type="evidence" value="ECO:0007669"/>
    <property type="project" value="UniProtKB-UniRule"/>
</dbReference>
<dbReference type="AlphaFoldDB" id="A0A7G9WH39"/>
<evidence type="ECO:0000259" key="10">
    <source>
        <dbReference type="PROSITE" id="PS50828"/>
    </source>
</evidence>
<keyword evidence="8 11" id="KW-0255">Endonuclease</keyword>
<keyword evidence="5 8" id="KW-0067">ATP-binding</keyword>
<keyword evidence="6 8" id="KW-0694">RNA-binding</keyword>
<proteinExistence type="inferred from homology"/>
<dbReference type="GO" id="GO:0030983">
    <property type="term" value="F:mismatched DNA binding"/>
    <property type="evidence" value="ECO:0007669"/>
    <property type="project" value="InterPro"/>
</dbReference>
<dbReference type="HAMAP" id="MF_00092">
    <property type="entry name" value="MutS2"/>
    <property type="match status" value="1"/>
</dbReference>
<evidence type="ECO:0000256" key="8">
    <source>
        <dbReference type="HAMAP-Rule" id="MF_00092"/>
    </source>
</evidence>
<evidence type="ECO:0000256" key="4">
    <source>
        <dbReference type="ARBA" id="ARBA00022801"/>
    </source>
</evidence>
<dbReference type="GO" id="GO:0043023">
    <property type="term" value="F:ribosomal large subunit binding"/>
    <property type="evidence" value="ECO:0007669"/>
    <property type="project" value="UniProtKB-UniRule"/>
</dbReference>
<dbReference type="RefSeq" id="WP_212507066.1">
    <property type="nucleotide sequence ID" value="NZ_CP060696.1"/>
</dbReference>
<organism evidence="11 12">
    <name type="scientific">Caproicibacterium amylolyticum</name>
    <dbReference type="NCBI Taxonomy" id="2766537"/>
    <lineage>
        <taxon>Bacteria</taxon>
        <taxon>Bacillati</taxon>
        <taxon>Bacillota</taxon>
        <taxon>Clostridia</taxon>
        <taxon>Eubacteriales</taxon>
        <taxon>Oscillospiraceae</taxon>
        <taxon>Caproicibacterium</taxon>
    </lineage>
</organism>
<dbReference type="NCBIfam" id="TIGR01069">
    <property type="entry name" value="mutS2"/>
    <property type="match status" value="1"/>
</dbReference>
<keyword evidence="2 8" id="KW-0699">rRNA-binding</keyword>
<accession>A0A7G9WH39</accession>
<keyword evidence="4 8" id="KW-0378">Hydrolase</keyword>
<dbReference type="PANTHER" id="PTHR48466">
    <property type="entry name" value="OS10G0509000 PROTEIN-RELATED"/>
    <property type="match status" value="1"/>
</dbReference>
<dbReference type="GO" id="GO:0140664">
    <property type="term" value="F:ATP-dependent DNA damage sensor activity"/>
    <property type="evidence" value="ECO:0007669"/>
    <property type="project" value="InterPro"/>
</dbReference>
<feature type="coiled-coil region" evidence="9">
    <location>
        <begin position="519"/>
        <end position="614"/>
    </location>
</feature>
<dbReference type="Pfam" id="PF20297">
    <property type="entry name" value="MSSS"/>
    <property type="match status" value="1"/>
</dbReference>
<evidence type="ECO:0000256" key="6">
    <source>
        <dbReference type="ARBA" id="ARBA00022884"/>
    </source>
</evidence>
<dbReference type="SMART" id="SM00463">
    <property type="entry name" value="SMR"/>
    <property type="match status" value="1"/>
</dbReference>
<evidence type="ECO:0000256" key="7">
    <source>
        <dbReference type="ARBA" id="ARBA00023125"/>
    </source>
</evidence>
<keyword evidence="7 8" id="KW-0238">DNA-binding</keyword>
<dbReference type="SMART" id="SM00533">
    <property type="entry name" value="MUTSd"/>
    <property type="match status" value="1"/>
</dbReference>
<dbReference type="InterPro" id="IPR002625">
    <property type="entry name" value="Smr_dom"/>
</dbReference>
<dbReference type="PROSITE" id="PS00486">
    <property type="entry name" value="DNA_MISMATCH_REPAIR_2"/>
    <property type="match status" value="1"/>
</dbReference>
<gene>
    <name evidence="8" type="primary">mutS2</name>
    <name evidence="8" type="synonym">rqcU</name>
    <name evidence="11" type="ORF">H6X83_13985</name>
</gene>
<comment type="function">
    <text evidence="8">Endonuclease that is involved in the suppression of homologous recombination and thus may have a key role in the control of bacterial genetic diversity.</text>
</comment>
<dbReference type="PROSITE" id="PS50828">
    <property type="entry name" value="SMR"/>
    <property type="match status" value="1"/>
</dbReference>
<protein>
    <recommendedName>
        <fullName evidence="8">Endonuclease MutS2</fullName>
        <ecNumber evidence="8">3.1.-.-</ecNumber>
    </recommendedName>
    <alternativeName>
        <fullName evidence="8">Ribosome-associated protein quality control-upstream factor</fullName>
        <shortName evidence="8">RQC-upstream factor</shortName>
        <shortName evidence="8">RqcU</shortName>
        <ecNumber evidence="8">3.6.4.-</ecNumber>
    </alternativeName>
</protein>
<feature type="domain" description="Smr" evidence="10">
    <location>
        <begin position="717"/>
        <end position="792"/>
    </location>
</feature>
<dbReference type="SUPFAM" id="SSF52540">
    <property type="entry name" value="P-loop containing nucleoside triphosphate hydrolases"/>
    <property type="match status" value="1"/>
</dbReference>
<dbReference type="PANTHER" id="PTHR48466:SF2">
    <property type="entry name" value="OS10G0509000 PROTEIN"/>
    <property type="match status" value="1"/>
</dbReference>
<dbReference type="PIRSF" id="PIRSF005814">
    <property type="entry name" value="MutS_YshD"/>
    <property type="match status" value="1"/>
</dbReference>
<dbReference type="Gene3D" id="3.40.50.300">
    <property type="entry name" value="P-loop containing nucleotide triphosphate hydrolases"/>
    <property type="match status" value="1"/>
</dbReference>
<dbReference type="GO" id="GO:0045910">
    <property type="term" value="P:negative regulation of DNA recombination"/>
    <property type="evidence" value="ECO:0007669"/>
    <property type="project" value="InterPro"/>
</dbReference>
<keyword evidence="12" id="KW-1185">Reference proteome</keyword>
<dbReference type="InterPro" id="IPR045076">
    <property type="entry name" value="MutS"/>
</dbReference>
<dbReference type="InterPro" id="IPR036187">
    <property type="entry name" value="DNA_mismatch_repair_MutS_sf"/>
</dbReference>
<comment type="function">
    <text evidence="8">Acts as a ribosome collision sensor, splitting the ribosome into its 2 subunits. Detects stalled/collided 70S ribosomes which it binds and splits by an ATP-hydrolysis driven conformational change. Acts upstream of the ribosome quality control system (RQC), a ribosome-associated complex that mediates the extraction of incompletely synthesized nascent chains from stalled ribosomes and their subsequent degradation. Probably generates substrates for RQC.</text>
</comment>
<name>A0A7G9WH39_9FIRM</name>
<dbReference type="InterPro" id="IPR046893">
    <property type="entry name" value="MSSS"/>
</dbReference>
<dbReference type="Pfam" id="PF01713">
    <property type="entry name" value="Smr"/>
    <property type="match status" value="1"/>
</dbReference>
<dbReference type="InterPro" id="IPR027417">
    <property type="entry name" value="P-loop_NTPase"/>
</dbReference>
<dbReference type="Pfam" id="PF00488">
    <property type="entry name" value="MutS_V"/>
    <property type="match status" value="1"/>
</dbReference>
<dbReference type="GO" id="GO:0072344">
    <property type="term" value="P:rescue of stalled ribosome"/>
    <property type="evidence" value="ECO:0007669"/>
    <property type="project" value="UniProtKB-UniRule"/>
</dbReference>
<keyword evidence="3 8" id="KW-0547">Nucleotide-binding</keyword>
<evidence type="ECO:0000256" key="9">
    <source>
        <dbReference type="SAM" id="Coils"/>
    </source>
</evidence>
<dbReference type="Proteomes" id="UP000516046">
    <property type="component" value="Chromosome"/>
</dbReference>
<dbReference type="GO" id="GO:0019843">
    <property type="term" value="F:rRNA binding"/>
    <property type="evidence" value="ECO:0007669"/>
    <property type="project" value="UniProtKB-UniRule"/>
</dbReference>
<dbReference type="InterPro" id="IPR007696">
    <property type="entry name" value="DNA_mismatch_repair_MutS_core"/>
</dbReference>
<evidence type="ECO:0000313" key="11">
    <source>
        <dbReference type="EMBL" id="QNO18001.1"/>
    </source>
</evidence>
<evidence type="ECO:0000313" key="12">
    <source>
        <dbReference type="Proteomes" id="UP000516046"/>
    </source>
</evidence>
<dbReference type="SMART" id="SM00534">
    <property type="entry name" value="MUTSac"/>
    <property type="match status" value="1"/>
</dbReference>
<dbReference type="EC" id="3.6.4.-" evidence="8"/>
<comment type="similarity">
    <text evidence="8">Belongs to the DNA mismatch repair MutS family. MutS2 subfamily.</text>
</comment>
<feature type="binding site" evidence="8">
    <location>
        <begin position="335"/>
        <end position="342"/>
    </location>
    <ligand>
        <name>ATP</name>
        <dbReference type="ChEBI" id="CHEBI:30616"/>
    </ligand>
</feature>
<dbReference type="KEGG" id="caml:H6X83_13985"/>
<dbReference type="GO" id="GO:0004519">
    <property type="term" value="F:endonuclease activity"/>
    <property type="evidence" value="ECO:0007669"/>
    <property type="project" value="UniProtKB-UniRule"/>
</dbReference>
<comment type="subunit">
    <text evidence="8">Homodimer. Binds to stalled ribosomes, contacting rRNA.</text>
</comment>
<dbReference type="SUPFAM" id="SSF160443">
    <property type="entry name" value="SMR domain-like"/>
    <property type="match status" value="1"/>
</dbReference>
<sequence length="792" mass="87488">MNNQTEHHLHALELDKILELLAQETASDAAVEMARELRPASDLEDAQHLLNETWDAYGLMAKFGSPSFGGLHEVSNPLRRAESGGVLNMAELLRVAGVLRCLRAVCDWRSKSAGIKTVLDDRFDRIVTNKYLEEKIYSSIDSEEEMNDNASPALAAIRRKIRAASARAREKLDGMVHSAYYQKFLQDAIVTQRDGRFVVPVKAEFRSEVPGLVHDSSGSGATVFIEPMAVVEANNEVRVLQNDEKNEIDRILQELSAEAGSFASSIITGCTIAAQLDLIFAKASLGYKMKATLPQLNDRGVIDLKRARHPLINKNKVVATDVRLGTDFDTLVITGPNTGGKTVTLKTIGLLTLMAECGMLVPVSENSRLSVFRYVLADIGDEQSIEQSLSTFSAHMTNIIRILKQADGESLVLLDELGAGTDPVEGAALANSILEQLRQQGARIAATTHYAELKAYALDTPGVENGSCEFDVATLQPTYRLLIGVPGRSNAFAISRRLGMQESVVEHAQKLVSNESTRFESVVGQLEESRRALEDEREEARRNLEEARKALETARAQQEEIQRNVQKEMDRAREQASMLVSRTRGQADALLNELEELKKQRNKQLTAEQKAKLNAGLRQMESTADPVSKRRRNDNYRLPRALRAGDTVCLVDLDKQATVLELDKDAKHALVQAGVIKTRVEVSNLQLVTNAEKRKEERRRTRTVTKQFANAPAHAELDLRGQTADEALANVDLFIDNAVRSSLTQVTIIHGKGTGVLRKAVQEHLKHHASVRSYRLGTYGEGESGVTIAELK</sequence>
<dbReference type="GO" id="GO:0006298">
    <property type="term" value="P:mismatch repair"/>
    <property type="evidence" value="ECO:0007669"/>
    <property type="project" value="InterPro"/>
</dbReference>
<evidence type="ECO:0000256" key="2">
    <source>
        <dbReference type="ARBA" id="ARBA00022730"/>
    </source>
</evidence>
<keyword evidence="1 8" id="KW-0540">Nuclease</keyword>
<dbReference type="InterPro" id="IPR000432">
    <property type="entry name" value="DNA_mismatch_repair_MutS_C"/>
</dbReference>
<evidence type="ECO:0000256" key="5">
    <source>
        <dbReference type="ARBA" id="ARBA00022840"/>
    </source>
</evidence>
<dbReference type="Gene3D" id="3.30.1370.110">
    <property type="match status" value="1"/>
</dbReference>
<dbReference type="FunFam" id="3.40.50.300:FF:000830">
    <property type="entry name" value="Endonuclease MutS2"/>
    <property type="match status" value="1"/>
</dbReference>
<dbReference type="SUPFAM" id="SSF48334">
    <property type="entry name" value="DNA repair protein MutS, domain III"/>
    <property type="match status" value="1"/>
</dbReference>
<dbReference type="EMBL" id="CP060696">
    <property type="protein sequence ID" value="QNO18001.1"/>
    <property type="molecule type" value="Genomic_DNA"/>
</dbReference>
<keyword evidence="9" id="KW-0175">Coiled coil</keyword>
<dbReference type="CDD" id="cd03280">
    <property type="entry name" value="ABC_MutS2"/>
    <property type="match status" value="1"/>
</dbReference>
<reference evidence="11 12" key="1">
    <citation type="submission" date="2020-08" db="EMBL/GenBank/DDBJ databases">
        <authorList>
            <person name="Ren C."/>
            <person name="Gu Y."/>
            <person name="Xu Y."/>
        </authorList>
    </citation>
    <scope>NUCLEOTIDE SEQUENCE [LARGE SCALE GENOMIC DNA]</scope>
    <source>
        <strain evidence="11 12">LBM18003</strain>
    </source>
</reference>
<dbReference type="InterPro" id="IPR036063">
    <property type="entry name" value="Smr_dom_sf"/>
</dbReference>
<evidence type="ECO:0000256" key="3">
    <source>
        <dbReference type="ARBA" id="ARBA00022741"/>
    </source>
</evidence>
<evidence type="ECO:0000256" key="1">
    <source>
        <dbReference type="ARBA" id="ARBA00022722"/>
    </source>
</evidence>
<dbReference type="EC" id="3.1.-.-" evidence="8"/>
<dbReference type="InterPro" id="IPR005747">
    <property type="entry name" value="MutS2"/>
</dbReference>